<evidence type="ECO:0000256" key="8">
    <source>
        <dbReference type="SAM" id="Phobius"/>
    </source>
</evidence>
<keyword evidence="3 6" id="KW-0547">Nucleotide-binding</keyword>
<dbReference type="GO" id="GO:0005524">
    <property type="term" value="F:ATP binding"/>
    <property type="evidence" value="ECO:0007669"/>
    <property type="project" value="UniProtKB-UniRule"/>
</dbReference>
<evidence type="ECO:0000256" key="1">
    <source>
        <dbReference type="ARBA" id="ARBA00012513"/>
    </source>
</evidence>
<feature type="compositionally biased region" description="Low complexity" evidence="7">
    <location>
        <begin position="398"/>
        <end position="448"/>
    </location>
</feature>
<proteinExistence type="predicted"/>
<keyword evidence="11" id="KW-1185">Reference proteome</keyword>
<dbReference type="EMBL" id="LN890656">
    <property type="protein sequence ID" value="CUS05736.1"/>
    <property type="molecule type" value="Genomic_DNA"/>
</dbReference>
<dbReference type="SMART" id="SM00220">
    <property type="entry name" value="S_TKc"/>
    <property type="match status" value="1"/>
</dbReference>
<evidence type="ECO:0000256" key="6">
    <source>
        <dbReference type="PROSITE-ProRule" id="PRU10141"/>
    </source>
</evidence>
<dbReference type="PROSITE" id="PS50011">
    <property type="entry name" value="PROTEIN_KINASE_DOM"/>
    <property type="match status" value="1"/>
</dbReference>
<dbReference type="EC" id="2.7.11.1" evidence="1"/>
<feature type="domain" description="Protein kinase" evidence="9">
    <location>
        <begin position="9"/>
        <end position="282"/>
    </location>
</feature>
<evidence type="ECO:0000256" key="2">
    <source>
        <dbReference type="ARBA" id="ARBA00022679"/>
    </source>
</evidence>
<gene>
    <name evidence="10" type="ORF">CFX0092_B0202</name>
</gene>
<evidence type="ECO:0000256" key="4">
    <source>
        <dbReference type="ARBA" id="ARBA00022777"/>
    </source>
</evidence>
<dbReference type="AlphaFoldDB" id="A0A160T607"/>
<keyword evidence="8" id="KW-0472">Membrane</keyword>
<dbReference type="Gene3D" id="3.30.200.20">
    <property type="entry name" value="Phosphorylase Kinase, domain 1"/>
    <property type="match status" value="1"/>
</dbReference>
<feature type="compositionally biased region" description="Polar residues" evidence="7">
    <location>
        <begin position="584"/>
        <end position="596"/>
    </location>
</feature>
<dbReference type="InterPro" id="IPR017441">
    <property type="entry name" value="Protein_kinase_ATP_BS"/>
</dbReference>
<evidence type="ECO:0000256" key="3">
    <source>
        <dbReference type="ARBA" id="ARBA00022741"/>
    </source>
</evidence>
<feature type="transmembrane region" description="Helical" evidence="8">
    <location>
        <begin position="321"/>
        <end position="342"/>
    </location>
</feature>
<evidence type="ECO:0000256" key="7">
    <source>
        <dbReference type="SAM" id="MobiDB-lite"/>
    </source>
</evidence>
<dbReference type="Gene3D" id="1.10.510.10">
    <property type="entry name" value="Transferase(Phosphotransferase) domain 1"/>
    <property type="match status" value="1"/>
</dbReference>
<dbReference type="PROSITE" id="PS00108">
    <property type="entry name" value="PROTEIN_KINASE_ST"/>
    <property type="match status" value="1"/>
</dbReference>
<protein>
    <recommendedName>
        <fullName evidence="1">non-specific serine/threonine protein kinase</fullName>
        <ecNumber evidence="1">2.7.11.1</ecNumber>
    </recommendedName>
</protein>
<dbReference type="Pfam" id="PF00069">
    <property type="entry name" value="Pkinase"/>
    <property type="match status" value="1"/>
</dbReference>
<evidence type="ECO:0000256" key="5">
    <source>
        <dbReference type="ARBA" id="ARBA00022840"/>
    </source>
</evidence>
<keyword evidence="8" id="KW-1133">Transmembrane helix</keyword>
<dbReference type="SUPFAM" id="SSF56112">
    <property type="entry name" value="Protein kinase-like (PK-like)"/>
    <property type="match status" value="1"/>
</dbReference>
<accession>A0A160T607</accession>
<dbReference type="PROSITE" id="PS00107">
    <property type="entry name" value="PROTEIN_KINASE_ATP"/>
    <property type="match status" value="1"/>
</dbReference>
<dbReference type="KEGG" id="pbf:CFX0092_B0202"/>
<feature type="region of interest" description="Disordered" evidence="7">
    <location>
        <begin position="398"/>
        <end position="452"/>
    </location>
</feature>
<dbReference type="CDD" id="cd14014">
    <property type="entry name" value="STKc_PknB_like"/>
    <property type="match status" value="1"/>
</dbReference>
<feature type="binding site" evidence="6">
    <location>
        <position position="46"/>
    </location>
    <ligand>
        <name>ATP</name>
        <dbReference type="ChEBI" id="CHEBI:30616"/>
    </ligand>
</feature>
<evidence type="ECO:0000313" key="10">
    <source>
        <dbReference type="EMBL" id="CUS05736.1"/>
    </source>
</evidence>
<keyword evidence="5 6" id="KW-0067">ATP-binding</keyword>
<dbReference type="PANTHER" id="PTHR43289:SF6">
    <property type="entry name" value="SERINE_THREONINE-PROTEIN KINASE NEKL-3"/>
    <property type="match status" value="1"/>
</dbReference>
<keyword evidence="2" id="KW-0808">Transferase</keyword>
<evidence type="ECO:0000313" key="11">
    <source>
        <dbReference type="Proteomes" id="UP000215027"/>
    </source>
</evidence>
<dbReference type="RefSeq" id="WP_162292529.1">
    <property type="nucleotide sequence ID" value="NZ_LN890656.1"/>
</dbReference>
<feature type="region of interest" description="Disordered" evidence="7">
    <location>
        <begin position="559"/>
        <end position="640"/>
    </location>
</feature>
<keyword evidence="8" id="KW-0812">Transmembrane</keyword>
<sequence>MTNQQLGPYTIQSLLGQGGMADVYLGWDAANRWPVALKVLRAAPGKETKLLRRSEREAALLLKLRHPHIVQIYGANRADDGRYYIAMEYVAGGDLDDLMRRKPGAKLAVNEAVYLMRRVAGAMAYAHEQGIVHRDLKPSNVLLRADTGEPVVTDLGIAAFAGANPLTGTMESLGTPQYMAPEQVSSNAPADGRADIYAIGVMLHELLTARLPFEGDNNWSILFRKQQEDAPSVLAARPNLDPRLAAVVDTCLRRDPADRYQTAGALAAALDALLPADAHPPMPVVVKSKKGVAATPSNPSVVPGVVALPVVAEPAGGRRSVLPWVGGAALLLLLLLAGFWLFGGGGGGGGEPTAAPAIAAATDKPAAINSATINEDESGAPTSTAAAVAGQANDNTAANDAAGRATATRPATRRAATPTRRATRGAATATPARRAAVTAAPATTAPVLLEPPPATCPPGATSPQYTGGATITFRWRWPQLPAAGHGLEVQAGPVGSLRSLGRVDPAVHRQANGEWAFPVAAATIAQGGGSDFSWRVVYRATAGAEVAVSPVACFRISGGEAGGAQPTDTPRPADTARPTDPPRATNTPWPTATIEPTSPPLPTATISPTPYVEPPTVTPNPSPPYYPPPQATDTPNPPYP</sequence>
<feature type="compositionally biased region" description="Pro residues" evidence="7">
    <location>
        <begin position="611"/>
        <end position="640"/>
    </location>
</feature>
<name>A0A160T607_9CHLR</name>
<dbReference type="InterPro" id="IPR008271">
    <property type="entry name" value="Ser/Thr_kinase_AS"/>
</dbReference>
<evidence type="ECO:0000259" key="9">
    <source>
        <dbReference type="PROSITE" id="PS50011"/>
    </source>
</evidence>
<reference evidence="10" key="1">
    <citation type="submission" date="2016-01" db="EMBL/GenBank/DDBJ databases">
        <authorList>
            <person name="Mcilroy J.S."/>
            <person name="Karst M S."/>
            <person name="Albertsen M."/>
        </authorList>
    </citation>
    <scope>NUCLEOTIDE SEQUENCE</scope>
    <source>
        <strain evidence="10">Cfx-K</strain>
    </source>
</reference>
<dbReference type="GO" id="GO:0004674">
    <property type="term" value="F:protein serine/threonine kinase activity"/>
    <property type="evidence" value="ECO:0007669"/>
    <property type="project" value="UniProtKB-EC"/>
</dbReference>
<dbReference type="InterPro" id="IPR000719">
    <property type="entry name" value="Prot_kinase_dom"/>
</dbReference>
<keyword evidence="4" id="KW-0418">Kinase</keyword>
<dbReference type="InterPro" id="IPR011009">
    <property type="entry name" value="Kinase-like_dom_sf"/>
</dbReference>
<organism evidence="10 11">
    <name type="scientific">Candidatus Promineifilum breve</name>
    <dbReference type="NCBI Taxonomy" id="1806508"/>
    <lineage>
        <taxon>Bacteria</taxon>
        <taxon>Bacillati</taxon>
        <taxon>Chloroflexota</taxon>
        <taxon>Ardenticatenia</taxon>
        <taxon>Candidatus Promineifilales</taxon>
        <taxon>Candidatus Promineifilaceae</taxon>
        <taxon>Candidatus Promineifilum</taxon>
    </lineage>
</organism>
<dbReference type="Proteomes" id="UP000215027">
    <property type="component" value="Chromosome II"/>
</dbReference>
<dbReference type="PANTHER" id="PTHR43289">
    <property type="entry name" value="MITOGEN-ACTIVATED PROTEIN KINASE KINASE KINASE 20-RELATED"/>
    <property type="match status" value="1"/>
</dbReference>